<feature type="non-terminal residue" evidence="1">
    <location>
        <position position="178"/>
    </location>
</feature>
<dbReference type="KEGG" id="smo:SELMODRAFT_432457"/>
<evidence type="ECO:0000313" key="2">
    <source>
        <dbReference type="Proteomes" id="UP000001514"/>
    </source>
</evidence>
<protein>
    <submittedName>
        <fullName evidence="1">Uncharacterized protein</fullName>
    </submittedName>
</protein>
<dbReference type="AlphaFoldDB" id="D8TG24"/>
<dbReference type="Gramene" id="EFJ04391">
    <property type="protein sequence ID" value="EFJ04391"/>
    <property type="gene ID" value="SELMODRAFT_432457"/>
</dbReference>
<keyword evidence="2" id="KW-1185">Reference proteome</keyword>
<gene>
    <name evidence="1" type="ORF">SELMODRAFT_432457</name>
</gene>
<name>D8TG24_SELML</name>
<dbReference type="Proteomes" id="UP000001514">
    <property type="component" value="Unassembled WGS sequence"/>
</dbReference>
<evidence type="ECO:0000313" key="1">
    <source>
        <dbReference type="EMBL" id="EFJ04391.1"/>
    </source>
</evidence>
<organism evidence="2">
    <name type="scientific">Selaginella moellendorffii</name>
    <name type="common">Spikemoss</name>
    <dbReference type="NCBI Taxonomy" id="88036"/>
    <lineage>
        <taxon>Eukaryota</taxon>
        <taxon>Viridiplantae</taxon>
        <taxon>Streptophyta</taxon>
        <taxon>Embryophyta</taxon>
        <taxon>Tracheophyta</taxon>
        <taxon>Lycopodiopsida</taxon>
        <taxon>Selaginellales</taxon>
        <taxon>Selaginellaceae</taxon>
        <taxon>Selaginella</taxon>
    </lineage>
</organism>
<dbReference type="InParanoid" id="D8TG24"/>
<accession>D8TG24</accession>
<proteinExistence type="predicted"/>
<dbReference type="EMBL" id="GL377896">
    <property type="protein sequence ID" value="EFJ04391.1"/>
    <property type="molecule type" value="Genomic_DNA"/>
</dbReference>
<dbReference type="HOGENOM" id="CLU_1296300_0_0_1"/>
<reference evidence="1 2" key="1">
    <citation type="journal article" date="2011" name="Science">
        <title>The Selaginella genome identifies genetic changes associated with the evolution of vascular plants.</title>
        <authorList>
            <person name="Banks J.A."/>
            <person name="Nishiyama T."/>
            <person name="Hasebe M."/>
            <person name="Bowman J.L."/>
            <person name="Gribskov M."/>
            <person name="dePamphilis C."/>
            <person name="Albert V.A."/>
            <person name="Aono N."/>
            <person name="Aoyama T."/>
            <person name="Ambrose B.A."/>
            <person name="Ashton N.W."/>
            <person name="Axtell M.J."/>
            <person name="Barker E."/>
            <person name="Barker M.S."/>
            <person name="Bennetzen J.L."/>
            <person name="Bonawitz N.D."/>
            <person name="Chapple C."/>
            <person name="Cheng C."/>
            <person name="Correa L.G."/>
            <person name="Dacre M."/>
            <person name="DeBarry J."/>
            <person name="Dreyer I."/>
            <person name="Elias M."/>
            <person name="Engstrom E.M."/>
            <person name="Estelle M."/>
            <person name="Feng L."/>
            <person name="Finet C."/>
            <person name="Floyd S.K."/>
            <person name="Frommer W.B."/>
            <person name="Fujita T."/>
            <person name="Gramzow L."/>
            <person name="Gutensohn M."/>
            <person name="Harholt J."/>
            <person name="Hattori M."/>
            <person name="Heyl A."/>
            <person name="Hirai T."/>
            <person name="Hiwatashi Y."/>
            <person name="Ishikawa M."/>
            <person name="Iwata M."/>
            <person name="Karol K.G."/>
            <person name="Koehler B."/>
            <person name="Kolukisaoglu U."/>
            <person name="Kubo M."/>
            <person name="Kurata T."/>
            <person name="Lalonde S."/>
            <person name="Li K."/>
            <person name="Li Y."/>
            <person name="Litt A."/>
            <person name="Lyons E."/>
            <person name="Manning G."/>
            <person name="Maruyama T."/>
            <person name="Michael T.P."/>
            <person name="Mikami K."/>
            <person name="Miyazaki S."/>
            <person name="Morinaga S."/>
            <person name="Murata T."/>
            <person name="Mueller-Roeber B."/>
            <person name="Nelson D.R."/>
            <person name="Obara M."/>
            <person name="Oguri Y."/>
            <person name="Olmstead R.G."/>
            <person name="Onodera N."/>
            <person name="Petersen B.L."/>
            <person name="Pils B."/>
            <person name="Prigge M."/>
            <person name="Rensing S.A."/>
            <person name="Riano-Pachon D.M."/>
            <person name="Roberts A.W."/>
            <person name="Sato Y."/>
            <person name="Scheller H.V."/>
            <person name="Schulz B."/>
            <person name="Schulz C."/>
            <person name="Shakirov E.V."/>
            <person name="Shibagaki N."/>
            <person name="Shinohara N."/>
            <person name="Shippen D.E."/>
            <person name="Soerensen I."/>
            <person name="Sotooka R."/>
            <person name="Sugimoto N."/>
            <person name="Sugita M."/>
            <person name="Sumikawa N."/>
            <person name="Tanurdzic M."/>
            <person name="Theissen G."/>
            <person name="Ulvskov P."/>
            <person name="Wakazuki S."/>
            <person name="Weng J.K."/>
            <person name="Willats W.W."/>
            <person name="Wipf D."/>
            <person name="Wolf P.G."/>
            <person name="Yang L."/>
            <person name="Zimmer A.D."/>
            <person name="Zhu Q."/>
            <person name="Mitros T."/>
            <person name="Hellsten U."/>
            <person name="Loque D."/>
            <person name="Otillar R."/>
            <person name="Salamov A."/>
            <person name="Schmutz J."/>
            <person name="Shapiro H."/>
            <person name="Lindquist E."/>
            <person name="Lucas S."/>
            <person name="Rokhsar D."/>
            <person name="Grigoriev I.V."/>
        </authorList>
    </citation>
    <scope>NUCLEOTIDE SEQUENCE [LARGE SCALE GENOMIC DNA]</scope>
</reference>
<sequence length="178" mass="20560">MACTPHGVRLVRENSKDEFVLRITDILLPETKSYGRIIVTDGIDNIEAVVSSHITQAMRMEIIRPNTTLIVLDVMYLHNNIWSPIPTYNIQPESSKASKRHSGVSSENESKRPLIAQTAIASLTNRSYKWSFKARVTHKDTLRQFTTKRTVSSTRLFLQLGRYLQIKRWRLCLQQMMN</sequence>